<reference evidence="3 4" key="1">
    <citation type="journal article" date="2015" name="Proc. Natl. Acad. Sci. U.S.A.">
        <title>The resurrection genome of Boea hygrometrica: A blueprint for survival of dehydration.</title>
        <authorList>
            <person name="Xiao L."/>
            <person name="Yang G."/>
            <person name="Zhang L."/>
            <person name="Yang X."/>
            <person name="Zhao S."/>
            <person name="Ji Z."/>
            <person name="Zhou Q."/>
            <person name="Hu M."/>
            <person name="Wang Y."/>
            <person name="Chen M."/>
            <person name="Xu Y."/>
            <person name="Jin H."/>
            <person name="Xiao X."/>
            <person name="Hu G."/>
            <person name="Bao F."/>
            <person name="Hu Y."/>
            <person name="Wan P."/>
            <person name="Li L."/>
            <person name="Deng X."/>
            <person name="Kuang T."/>
            <person name="Xiang C."/>
            <person name="Zhu J.K."/>
            <person name="Oliver M.J."/>
            <person name="He Y."/>
        </authorList>
    </citation>
    <scope>NUCLEOTIDE SEQUENCE [LARGE SCALE GENOMIC DNA]</scope>
    <source>
        <strain evidence="4">cv. XS01</strain>
    </source>
</reference>
<organism evidence="3 4">
    <name type="scientific">Dorcoceras hygrometricum</name>
    <dbReference type="NCBI Taxonomy" id="472368"/>
    <lineage>
        <taxon>Eukaryota</taxon>
        <taxon>Viridiplantae</taxon>
        <taxon>Streptophyta</taxon>
        <taxon>Embryophyta</taxon>
        <taxon>Tracheophyta</taxon>
        <taxon>Spermatophyta</taxon>
        <taxon>Magnoliopsida</taxon>
        <taxon>eudicotyledons</taxon>
        <taxon>Gunneridae</taxon>
        <taxon>Pentapetalae</taxon>
        <taxon>asterids</taxon>
        <taxon>lamiids</taxon>
        <taxon>Lamiales</taxon>
        <taxon>Gesneriaceae</taxon>
        <taxon>Didymocarpoideae</taxon>
        <taxon>Trichosporeae</taxon>
        <taxon>Loxocarpinae</taxon>
        <taxon>Dorcoceras</taxon>
    </lineage>
</organism>
<dbReference type="PANTHER" id="PTHR47284">
    <property type="entry name" value="FATTY-ACID-BINDING PROTEIN 2"/>
    <property type="match status" value="1"/>
</dbReference>
<dbReference type="EMBL" id="KV003874">
    <property type="protein sequence ID" value="KZV36498.1"/>
    <property type="molecule type" value="Genomic_DNA"/>
</dbReference>
<dbReference type="InterPro" id="IPR016089">
    <property type="entry name" value="Chalcone_isomerase_bundle_sf"/>
</dbReference>
<accession>A0A2Z7BS80</accession>
<dbReference type="OrthoDB" id="18193at2759"/>
<proteinExistence type="inferred from homology"/>
<feature type="domain" description="Chalcone isomerase" evidence="2">
    <location>
        <begin position="247"/>
        <end position="411"/>
    </location>
</feature>
<dbReference type="InterPro" id="IPR036298">
    <property type="entry name" value="Chalcone_isomerase_sf"/>
</dbReference>
<dbReference type="GO" id="GO:0009570">
    <property type="term" value="C:chloroplast stroma"/>
    <property type="evidence" value="ECO:0007669"/>
    <property type="project" value="TreeGrafter"/>
</dbReference>
<dbReference type="Gene3D" id="1.10.890.20">
    <property type="match status" value="1"/>
</dbReference>
<dbReference type="AlphaFoldDB" id="A0A2Z7BS80"/>
<dbReference type="Pfam" id="PF16035">
    <property type="entry name" value="Chalcone_2"/>
    <property type="match status" value="1"/>
</dbReference>
<evidence type="ECO:0000313" key="3">
    <source>
        <dbReference type="EMBL" id="KZV36498.1"/>
    </source>
</evidence>
<protein>
    <submittedName>
        <fullName evidence="3">Fatty-acid-binding protein 2-like</fullName>
    </submittedName>
</protein>
<sequence>MRNNFLFFIDQDGGSSDIFSADLLMPHGSKSHLLSHIASFVDSSRYLYLHGNAVLQEAFNCMSKFSGALVLWFATGSNTNNSKPHGDQLGSNSSYSKARTHVKHISAVRRELTGFWWKVRSRRQPSIFRKISSFTLNQLHRETERVQSFPLISLAAMLIPPFTNVATNGIETSCMETQTCIDQKLCEIENGGCGPFDNLYFQSLDFSENAVEPRTGIEFPTMLDSRNDGERDSNFNPEALLEPDTRIMTIIRIKSLNIYAFGFYVHPFDICEKLGPKYACIPEYELNKCRDFYQDLLREDINMTVRLVVSCNGIKINAVKDAFEKSLRARLAKTNPNADLSCLDAFGSLFSQHIPLDMGTIIDFKRTADGHIITEIGGNHIGAVQSKDLCRAFFDMYIGDIPVCEQTKEKIGKNVASLMRKC</sequence>
<dbReference type="InterPro" id="IPR016087">
    <property type="entry name" value="Chalcone_isomerase"/>
</dbReference>
<comment type="similarity">
    <text evidence="1">Belongs to the chalcone isomerase family.</text>
</comment>
<dbReference type="GO" id="GO:0005504">
    <property type="term" value="F:fatty acid binding"/>
    <property type="evidence" value="ECO:0007669"/>
    <property type="project" value="TreeGrafter"/>
</dbReference>
<evidence type="ECO:0000256" key="1">
    <source>
        <dbReference type="ARBA" id="ARBA00007166"/>
    </source>
</evidence>
<name>A0A2Z7BS80_9LAMI</name>
<gene>
    <name evidence="3" type="ORF">F511_15669</name>
</gene>
<dbReference type="PANTHER" id="PTHR47284:SF3">
    <property type="entry name" value="FATTY-ACID-BINDING PROTEIN 2"/>
    <property type="match status" value="1"/>
</dbReference>
<dbReference type="Gene3D" id="3.50.70.10">
    <property type="match status" value="1"/>
</dbReference>
<dbReference type="InterPro" id="IPR016088">
    <property type="entry name" value="Chalcone_isomerase_3-sand"/>
</dbReference>
<dbReference type="SUPFAM" id="SSF54626">
    <property type="entry name" value="Chalcone isomerase"/>
    <property type="match status" value="1"/>
</dbReference>
<dbReference type="GO" id="GO:0016872">
    <property type="term" value="F:intramolecular lyase activity"/>
    <property type="evidence" value="ECO:0007669"/>
    <property type="project" value="InterPro"/>
</dbReference>
<dbReference type="Proteomes" id="UP000250235">
    <property type="component" value="Unassembled WGS sequence"/>
</dbReference>
<evidence type="ECO:0000259" key="2">
    <source>
        <dbReference type="Pfam" id="PF16035"/>
    </source>
</evidence>
<evidence type="ECO:0000313" key="4">
    <source>
        <dbReference type="Proteomes" id="UP000250235"/>
    </source>
</evidence>
<keyword evidence="4" id="KW-1185">Reference proteome</keyword>